<evidence type="ECO:0000313" key="1">
    <source>
        <dbReference type="EMBL" id="UOE22002.1"/>
    </source>
</evidence>
<organism evidence="1 2">
    <name type="scientific">Thermobifida halotolerans</name>
    <dbReference type="NCBI Taxonomy" id="483545"/>
    <lineage>
        <taxon>Bacteria</taxon>
        <taxon>Bacillati</taxon>
        <taxon>Actinomycetota</taxon>
        <taxon>Actinomycetes</taxon>
        <taxon>Streptosporangiales</taxon>
        <taxon>Nocardiopsidaceae</taxon>
        <taxon>Thermobifida</taxon>
    </lineage>
</organism>
<dbReference type="PANTHER" id="PTHR46082">
    <property type="entry name" value="ATP/GTP-BINDING PROTEIN-RELATED"/>
    <property type="match status" value="1"/>
</dbReference>
<dbReference type="InterPro" id="IPR053137">
    <property type="entry name" value="NLR-like"/>
</dbReference>
<evidence type="ECO:0000313" key="2">
    <source>
        <dbReference type="Proteomes" id="UP000265719"/>
    </source>
</evidence>
<keyword evidence="2" id="KW-1185">Reference proteome</keyword>
<dbReference type="Pfam" id="PF13374">
    <property type="entry name" value="TPR_10"/>
    <property type="match status" value="1"/>
</dbReference>
<dbReference type="InterPro" id="IPR011990">
    <property type="entry name" value="TPR-like_helical_dom_sf"/>
</dbReference>
<gene>
    <name evidence="1" type="ORF">NI17_011645</name>
</gene>
<dbReference type="SUPFAM" id="SSF48452">
    <property type="entry name" value="TPR-like"/>
    <property type="match status" value="2"/>
</dbReference>
<dbReference type="Pfam" id="PF13424">
    <property type="entry name" value="TPR_12"/>
    <property type="match status" value="2"/>
</dbReference>
<dbReference type="AlphaFoldDB" id="A0AA97M120"/>
<dbReference type="EMBL" id="CP063196">
    <property type="protein sequence ID" value="UOE22002.1"/>
    <property type="molecule type" value="Genomic_DNA"/>
</dbReference>
<sequence>MTRNRNDRAIFGNRIAPLLTAAWRSVLRVVTPGGSADSLWAALGASPAERTAALEQALDECVEHWGDDHPHTITARNNLAGKYCEIGRRGAAITQFERALDDAVRVLGEHHAQTEVIRENLALCYEDAARFAEAAHHWEQLLSHRLAHLGEHDADTVLTRARLAEACRRVGRFDEAVTHYERVLDGKAEASAEETESWRIGMALALRETGRLDSCREQLWTVLVRRRRRLGARHPRTLTVHHQLGLAYARSGRHDDAARVLREVYRHCLAAAGDPDVRLLCLRVRRDLAAAYRAAGRPRDAAALY</sequence>
<reference evidence="1" key="1">
    <citation type="submission" date="2020-10" db="EMBL/GenBank/DDBJ databases">
        <title>De novo genome project of the cellulose decomposer Thermobifida halotolerans type strain.</title>
        <authorList>
            <person name="Nagy I."/>
            <person name="Horvath B."/>
            <person name="Kukolya J."/>
            <person name="Nagy I."/>
            <person name="Orsini M."/>
        </authorList>
    </citation>
    <scope>NUCLEOTIDE SEQUENCE</scope>
    <source>
        <strain evidence="1">DSM 44931</strain>
    </source>
</reference>
<protein>
    <submittedName>
        <fullName evidence="1">Tetratricopeptide repeat protein</fullName>
    </submittedName>
</protein>
<dbReference type="Gene3D" id="1.25.40.10">
    <property type="entry name" value="Tetratricopeptide repeat domain"/>
    <property type="match status" value="2"/>
</dbReference>
<dbReference type="PANTHER" id="PTHR46082:SF6">
    <property type="entry name" value="AAA+ ATPASE DOMAIN-CONTAINING PROTEIN-RELATED"/>
    <property type="match status" value="1"/>
</dbReference>
<dbReference type="Proteomes" id="UP000265719">
    <property type="component" value="Chromosome"/>
</dbReference>
<name>A0AA97M120_9ACTN</name>
<proteinExistence type="predicted"/>
<dbReference type="KEGG" id="thao:NI17_011645"/>
<accession>A0AA97M120</accession>